<accession>A0A1H0A678</accession>
<proteinExistence type="predicted"/>
<dbReference type="RefSeq" id="WP_143028137.1">
    <property type="nucleotide sequence ID" value="NZ_FNET01000044.1"/>
</dbReference>
<feature type="chain" id="PRO_5011649970" evidence="1">
    <location>
        <begin position="26"/>
        <end position="168"/>
    </location>
</feature>
<protein>
    <submittedName>
        <fullName evidence="2">Uncharacterized protein</fullName>
    </submittedName>
</protein>
<dbReference type="EMBL" id="FNET01000044">
    <property type="protein sequence ID" value="SDN29040.1"/>
    <property type="molecule type" value="Genomic_DNA"/>
</dbReference>
<dbReference type="AlphaFoldDB" id="A0A1H0A678"/>
<gene>
    <name evidence="2" type="ORF">SAMN04488074_1442</name>
</gene>
<name>A0A1H0A678_9PSEU</name>
<organism evidence="2 3">
    <name type="scientific">Lentzea albidocapillata subsp. violacea</name>
    <dbReference type="NCBI Taxonomy" id="128104"/>
    <lineage>
        <taxon>Bacteria</taxon>
        <taxon>Bacillati</taxon>
        <taxon>Actinomycetota</taxon>
        <taxon>Actinomycetes</taxon>
        <taxon>Pseudonocardiales</taxon>
        <taxon>Pseudonocardiaceae</taxon>
        <taxon>Lentzea</taxon>
    </lineage>
</organism>
<evidence type="ECO:0000313" key="3">
    <source>
        <dbReference type="Proteomes" id="UP000199682"/>
    </source>
</evidence>
<evidence type="ECO:0000313" key="2">
    <source>
        <dbReference type="EMBL" id="SDN29040.1"/>
    </source>
</evidence>
<reference evidence="3" key="1">
    <citation type="submission" date="2016-10" db="EMBL/GenBank/DDBJ databases">
        <authorList>
            <person name="Varghese N."/>
            <person name="Submissions S."/>
        </authorList>
    </citation>
    <scope>NUCLEOTIDE SEQUENCE [LARGE SCALE GENOMIC DNA]</scope>
    <source>
        <strain evidence="3">DSM 44796</strain>
    </source>
</reference>
<dbReference type="Proteomes" id="UP000199682">
    <property type="component" value="Unassembled WGS sequence"/>
</dbReference>
<feature type="signal peptide" evidence="1">
    <location>
        <begin position="1"/>
        <end position="25"/>
    </location>
</feature>
<keyword evidence="1" id="KW-0732">Signal</keyword>
<sequence length="168" mass="17631">MRLSLTLVCAGVLGSVAILATTASAQSVGTASDDPAGQPSLVEDFEHPNKEAAAAIGMTLKKGNGRIFWVDCAVGGDLLTVESDSITTPNHIACFRVTGRDGYLALEIPSTYFVKAGKFKINAVLTAQVDGQEVKREYTIKPGELTSVGEIIHPEEGVAALVELRSVS</sequence>
<evidence type="ECO:0000256" key="1">
    <source>
        <dbReference type="SAM" id="SignalP"/>
    </source>
</evidence>